<evidence type="ECO:0000313" key="1">
    <source>
        <dbReference type="EMBL" id="KAK3801784.1"/>
    </source>
</evidence>
<protein>
    <submittedName>
        <fullName evidence="1">Uncharacterized protein</fullName>
    </submittedName>
</protein>
<dbReference type="EMBL" id="JAWDGP010000283">
    <property type="protein sequence ID" value="KAK3801784.1"/>
    <property type="molecule type" value="Genomic_DNA"/>
</dbReference>
<sequence length="157" mass="18039">MGVKWPALKVCPCRMRHCNSHVGEGGMVVRGRRSVLKELVERVLHSMFSVQQVSVRHPSTIMQTIIAYNKVATNRPLQTNVTFSTHEKQPDNIVHGYWSKFKISDTSGKRVEEANRRDVKDFHLARNLLVNFHCDSPASLEQRSRSRPFAPRYSPLE</sequence>
<comment type="caution">
    <text evidence="1">The sequence shown here is derived from an EMBL/GenBank/DDBJ whole genome shotgun (WGS) entry which is preliminary data.</text>
</comment>
<organism evidence="1 2">
    <name type="scientific">Elysia crispata</name>
    <name type="common">lettuce slug</name>
    <dbReference type="NCBI Taxonomy" id="231223"/>
    <lineage>
        <taxon>Eukaryota</taxon>
        <taxon>Metazoa</taxon>
        <taxon>Spiralia</taxon>
        <taxon>Lophotrochozoa</taxon>
        <taxon>Mollusca</taxon>
        <taxon>Gastropoda</taxon>
        <taxon>Heterobranchia</taxon>
        <taxon>Euthyneura</taxon>
        <taxon>Panpulmonata</taxon>
        <taxon>Sacoglossa</taxon>
        <taxon>Placobranchoidea</taxon>
        <taxon>Plakobranchidae</taxon>
        <taxon>Elysia</taxon>
    </lineage>
</organism>
<accession>A0AAE1B995</accession>
<gene>
    <name evidence="1" type="ORF">RRG08_048371</name>
</gene>
<evidence type="ECO:0000313" key="2">
    <source>
        <dbReference type="Proteomes" id="UP001283361"/>
    </source>
</evidence>
<dbReference type="AlphaFoldDB" id="A0AAE1B995"/>
<name>A0AAE1B995_9GAST</name>
<proteinExistence type="predicted"/>
<keyword evidence="2" id="KW-1185">Reference proteome</keyword>
<reference evidence="1" key="1">
    <citation type="journal article" date="2023" name="G3 (Bethesda)">
        <title>A reference genome for the long-term kleptoplast-retaining sea slug Elysia crispata morphotype clarki.</title>
        <authorList>
            <person name="Eastman K.E."/>
            <person name="Pendleton A.L."/>
            <person name="Shaikh M.A."/>
            <person name="Suttiyut T."/>
            <person name="Ogas R."/>
            <person name="Tomko P."/>
            <person name="Gavelis G."/>
            <person name="Widhalm J.R."/>
            <person name="Wisecaver J.H."/>
        </authorList>
    </citation>
    <scope>NUCLEOTIDE SEQUENCE</scope>
    <source>
        <strain evidence="1">ECLA1</strain>
    </source>
</reference>
<dbReference type="Proteomes" id="UP001283361">
    <property type="component" value="Unassembled WGS sequence"/>
</dbReference>